<dbReference type="SUPFAM" id="SSF54593">
    <property type="entry name" value="Glyoxalase/Bleomycin resistance protein/Dihydroxybiphenyl dioxygenase"/>
    <property type="match status" value="1"/>
</dbReference>
<dbReference type="PROSITE" id="PS51819">
    <property type="entry name" value="VOC"/>
    <property type="match status" value="1"/>
</dbReference>
<proteinExistence type="predicted"/>
<name>A0A5C8ZW05_9GAMM</name>
<evidence type="ECO:0000259" key="1">
    <source>
        <dbReference type="PROSITE" id="PS51819"/>
    </source>
</evidence>
<gene>
    <name evidence="2" type="ORF">FV139_15040</name>
</gene>
<evidence type="ECO:0000313" key="3">
    <source>
        <dbReference type="Proteomes" id="UP000321039"/>
    </source>
</evidence>
<dbReference type="Proteomes" id="UP000321039">
    <property type="component" value="Unassembled WGS sequence"/>
</dbReference>
<dbReference type="InterPro" id="IPR029068">
    <property type="entry name" value="Glyas_Bleomycin-R_OHBP_Dase"/>
</dbReference>
<dbReference type="Gene3D" id="3.10.180.10">
    <property type="entry name" value="2,3-Dihydroxybiphenyl 1,2-Dioxygenase, domain 1"/>
    <property type="match status" value="1"/>
</dbReference>
<dbReference type="EMBL" id="VRZA01000005">
    <property type="protein sequence ID" value="TXS92039.1"/>
    <property type="molecule type" value="Genomic_DNA"/>
</dbReference>
<comment type="caution">
    <text evidence="2">The sequence shown here is derived from an EMBL/GenBank/DDBJ whole genome shotgun (WGS) entry which is preliminary data.</text>
</comment>
<accession>A0A5C8ZW05</accession>
<sequence>MEQRELQLSSLIRATIFVRNLEKATAFYRALGFEETYLDMVLDHPSASQVIGLPQHHPYPARILKQPGPNFGMLGLFELSPAQGAAEVDRGDGAARIGEVALVFYVRSLERTLPLLERAGARWMPDPQTFQMGDFSVRETCVRDCDGTLLSLIERPPEDQLRTTPPPVS</sequence>
<keyword evidence="3" id="KW-1185">Reference proteome</keyword>
<feature type="domain" description="VOC" evidence="1">
    <location>
        <begin position="10"/>
        <end position="155"/>
    </location>
</feature>
<organism evidence="2 3">
    <name type="scientific">Parahaliea maris</name>
    <dbReference type="NCBI Taxonomy" id="2716870"/>
    <lineage>
        <taxon>Bacteria</taxon>
        <taxon>Pseudomonadati</taxon>
        <taxon>Pseudomonadota</taxon>
        <taxon>Gammaproteobacteria</taxon>
        <taxon>Cellvibrionales</taxon>
        <taxon>Halieaceae</taxon>
        <taxon>Parahaliea</taxon>
    </lineage>
</organism>
<evidence type="ECO:0000313" key="2">
    <source>
        <dbReference type="EMBL" id="TXS92039.1"/>
    </source>
</evidence>
<protein>
    <recommendedName>
        <fullName evidence="1">VOC domain-containing protein</fullName>
    </recommendedName>
</protein>
<dbReference type="Pfam" id="PF00903">
    <property type="entry name" value="Glyoxalase"/>
    <property type="match status" value="1"/>
</dbReference>
<dbReference type="RefSeq" id="WP_148069278.1">
    <property type="nucleotide sequence ID" value="NZ_VRZA01000005.1"/>
</dbReference>
<dbReference type="InterPro" id="IPR004360">
    <property type="entry name" value="Glyas_Fos-R_dOase_dom"/>
</dbReference>
<reference evidence="2 3" key="1">
    <citation type="submission" date="2019-08" db="EMBL/GenBank/DDBJ databases">
        <title>Parahaliea maris sp. nov., isolated from the surface seawater.</title>
        <authorList>
            <person name="Liu Y."/>
        </authorList>
    </citation>
    <scope>NUCLEOTIDE SEQUENCE [LARGE SCALE GENOMIC DNA]</scope>
    <source>
        <strain evidence="2 3">HSLHS9</strain>
    </source>
</reference>
<dbReference type="InterPro" id="IPR037523">
    <property type="entry name" value="VOC_core"/>
</dbReference>
<dbReference type="AlphaFoldDB" id="A0A5C8ZW05"/>